<protein>
    <submittedName>
        <fullName evidence="1">Uncharacterized protein</fullName>
    </submittedName>
</protein>
<dbReference type="RefSeq" id="WP_076602674.1">
    <property type="nucleotide sequence ID" value="NZ_FTMD01000008.1"/>
</dbReference>
<accession>A0A1N6X4N0</accession>
<organism evidence="1 2">
    <name type="scientific">Aromatoleum tolulyticum</name>
    <dbReference type="NCBI Taxonomy" id="34027"/>
    <lineage>
        <taxon>Bacteria</taxon>
        <taxon>Pseudomonadati</taxon>
        <taxon>Pseudomonadota</taxon>
        <taxon>Betaproteobacteria</taxon>
        <taxon>Rhodocyclales</taxon>
        <taxon>Rhodocyclaceae</taxon>
        <taxon>Aromatoleum</taxon>
    </lineage>
</organism>
<dbReference type="EMBL" id="FTMD01000008">
    <property type="protein sequence ID" value="SIQ97285.1"/>
    <property type="molecule type" value="Genomic_DNA"/>
</dbReference>
<evidence type="ECO:0000313" key="1">
    <source>
        <dbReference type="EMBL" id="SIQ97285.1"/>
    </source>
</evidence>
<keyword evidence="2" id="KW-1185">Reference proteome</keyword>
<dbReference type="AlphaFoldDB" id="A0A1N6X4N0"/>
<dbReference type="OrthoDB" id="7324255at2"/>
<name>A0A1N6X4N0_9RHOO</name>
<dbReference type="STRING" id="34027.SAMN05421829_108189"/>
<sequence length="112" mass="11913">MAFSVYPPPLGLKRAERVHCGFRPEGFAAGAGQDRPDGAVGDAVIASGKPQIVKSGGMEFELRATGWTDANGVWGYLRMPGPAVIQTARLGARELAAKDERDPIPDTPTHQE</sequence>
<gene>
    <name evidence="1" type="ORF">SAMN05421829_108189</name>
</gene>
<reference evidence="2" key="1">
    <citation type="submission" date="2017-01" db="EMBL/GenBank/DDBJ databases">
        <authorList>
            <person name="Varghese N."/>
            <person name="Submissions S."/>
        </authorList>
    </citation>
    <scope>NUCLEOTIDE SEQUENCE [LARGE SCALE GENOMIC DNA]</scope>
    <source>
        <strain evidence="2">ATCC 51758</strain>
    </source>
</reference>
<dbReference type="Proteomes" id="UP000186819">
    <property type="component" value="Unassembled WGS sequence"/>
</dbReference>
<evidence type="ECO:0000313" key="2">
    <source>
        <dbReference type="Proteomes" id="UP000186819"/>
    </source>
</evidence>
<proteinExistence type="predicted"/>